<keyword evidence="3" id="KW-1185">Reference proteome</keyword>
<dbReference type="AlphaFoldDB" id="A0AAD8LJ25"/>
<evidence type="ECO:0000313" key="3">
    <source>
        <dbReference type="Proteomes" id="UP001230268"/>
    </source>
</evidence>
<name>A0AAD8LJ25_BABGI</name>
<protein>
    <submittedName>
        <fullName evidence="2">Uncharacterized protein</fullName>
    </submittedName>
</protein>
<evidence type="ECO:0000256" key="1">
    <source>
        <dbReference type="SAM" id="MobiDB-lite"/>
    </source>
</evidence>
<proteinExistence type="predicted"/>
<dbReference type="Proteomes" id="UP001230268">
    <property type="component" value="Unassembled WGS sequence"/>
</dbReference>
<dbReference type="EMBL" id="JAVEPI010000002">
    <property type="protein sequence ID" value="KAK1443675.1"/>
    <property type="molecule type" value="Genomic_DNA"/>
</dbReference>
<accession>A0AAD8LJ25</accession>
<organism evidence="2 3">
    <name type="scientific">Babesia gibsoni</name>
    <dbReference type="NCBI Taxonomy" id="33632"/>
    <lineage>
        <taxon>Eukaryota</taxon>
        <taxon>Sar</taxon>
        <taxon>Alveolata</taxon>
        <taxon>Apicomplexa</taxon>
        <taxon>Aconoidasida</taxon>
        <taxon>Piroplasmida</taxon>
        <taxon>Babesiidae</taxon>
        <taxon>Babesia</taxon>
    </lineage>
</organism>
<reference evidence="2" key="1">
    <citation type="submission" date="2023-08" db="EMBL/GenBank/DDBJ databases">
        <title>Draft sequence of the Babesia gibsoni genome.</title>
        <authorList>
            <person name="Yamagishi J.Y."/>
            <person name="Xuan X.X."/>
        </authorList>
    </citation>
    <scope>NUCLEOTIDE SEQUENCE</scope>
    <source>
        <strain evidence="2">Azabu</strain>
    </source>
</reference>
<sequence length="121" mass="13716">MTYINIGSFEPSLGDVVQEEPRSRRNNDSCKNTRKSTSISNEALRCKEIIEGFCVKSPGQHMEWKTEKVLIDVEVPDLDGYNSRNVYKSANDCLKLTGVLHTLGYASTYRLKKSQEPKKSN</sequence>
<feature type="region of interest" description="Disordered" evidence="1">
    <location>
        <begin position="15"/>
        <end position="36"/>
    </location>
</feature>
<gene>
    <name evidence="2" type="ORF">BgAZ_205510</name>
</gene>
<evidence type="ECO:0000313" key="2">
    <source>
        <dbReference type="EMBL" id="KAK1443675.1"/>
    </source>
</evidence>
<comment type="caution">
    <text evidence="2">The sequence shown here is derived from an EMBL/GenBank/DDBJ whole genome shotgun (WGS) entry which is preliminary data.</text>
</comment>
<feature type="compositionally biased region" description="Basic and acidic residues" evidence="1">
    <location>
        <begin position="19"/>
        <end position="28"/>
    </location>
</feature>